<dbReference type="PATRIC" id="fig|396014.3.peg.808"/>
<dbReference type="STRING" id="396014.BF93_11500"/>
<dbReference type="InterPro" id="IPR005471">
    <property type="entry name" value="Tscrpt_reg_IclR_N"/>
</dbReference>
<evidence type="ECO:0000259" key="2">
    <source>
        <dbReference type="Pfam" id="PF09339"/>
    </source>
</evidence>
<keyword evidence="4" id="KW-1185">Reference proteome</keyword>
<dbReference type="InterPro" id="IPR043129">
    <property type="entry name" value="ATPase_NBD"/>
</dbReference>
<dbReference type="InterPro" id="IPR011991">
    <property type="entry name" value="ArsR-like_HTH"/>
</dbReference>
<organism evidence="3 4">
    <name type="scientific">Brachybacterium phenoliresistens</name>
    <dbReference type="NCBI Taxonomy" id="396014"/>
    <lineage>
        <taxon>Bacteria</taxon>
        <taxon>Bacillati</taxon>
        <taxon>Actinomycetota</taxon>
        <taxon>Actinomycetes</taxon>
        <taxon>Micrococcales</taxon>
        <taxon>Dermabacteraceae</taxon>
        <taxon>Brachybacterium</taxon>
    </lineage>
</organism>
<sequence length="378" mass="38746">MAVSDPTHAAVRHATTRDCFLALREADGPLTVAEIAAGTGLSRPTVDSVLRDLAATGLVVTAPPGAGGQPGRPARRIALDPGSASVAALDIGSRTVRCVRADASGAILSRSAVPVAGGGIADAVLAAVRETGGAPRSLGVSVPGIIGPDGRIAHSLVVPELSGHDLAGTLHDRLGCEVVVENDIKLAAYAERHLGASAQDIVFVQIGHRISVAVIVGGEILQGSHRLAGELGAQRGMRWTPSSQRGRLVWSTGDEARPLLERAAAGDAAARAELEEFCAQIAPRLAGLLLAVDPEVVVIGGGVSRAGETLLAPLRRALHHQLMTPQHPEVVAARRPGDGSLLGALGRAFEHGSAALIGVPGVPPPWHRLNPALREDHP</sequence>
<dbReference type="Gene3D" id="3.30.420.40">
    <property type="match status" value="3"/>
</dbReference>
<comment type="caution">
    <text evidence="3">The sequence shown here is derived from an EMBL/GenBank/DDBJ whole genome shotgun (WGS) entry which is preliminary data.</text>
</comment>
<dbReference type="InterPro" id="IPR000600">
    <property type="entry name" value="ROK"/>
</dbReference>
<dbReference type="Pfam" id="PF09339">
    <property type="entry name" value="HTH_IclR"/>
    <property type="match status" value="1"/>
</dbReference>
<gene>
    <name evidence="3" type="ORF">BF93_11500</name>
</gene>
<dbReference type="InterPro" id="IPR036390">
    <property type="entry name" value="WH_DNA-bd_sf"/>
</dbReference>
<dbReference type="CDD" id="cd00090">
    <property type="entry name" value="HTH_ARSR"/>
    <property type="match status" value="1"/>
</dbReference>
<dbReference type="Pfam" id="PF00480">
    <property type="entry name" value="ROK"/>
    <property type="match status" value="2"/>
</dbReference>
<evidence type="ECO:0000256" key="1">
    <source>
        <dbReference type="ARBA" id="ARBA00006479"/>
    </source>
</evidence>
<dbReference type="SUPFAM" id="SSF46785">
    <property type="entry name" value="Winged helix' DNA-binding domain"/>
    <property type="match status" value="1"/>
</dbReference>
<protein>
    <submittedName>
        <fullName evidence="3">Transcriptional regulator</fullName>
    </submittedName>
</protein>
<feature type="domain" description="HTH iclR-type" evidence="2">
    <location>
        <begin position="22"/>
        <end position="61"/>
    </location>
</feature>
<dbReference type="Gene3D" id="1.10.10.10">
    <property type="entry name" value="Winged helix-like DNA-binding domain superfamily/Winged helix DNA-binding domain"/>
    <property type="match status" value="1"/>
</dbReference>
<dbReference type="OrthoDB" id="37575at2"/>
<dbReference type="HOGENOM" id="CLU_036604_13_3_11"/>
<dbReference type="GO" id="GO:0003677">
    <property type="term" value="F:DNA binding"/>
    <property type="evidence" value="ECO:0007669"/>
    <property type="project" value="InterPro"/>
</dbReference>
<dbReference type="CDD" id="cd23763">
    <property type="entry name" value="ASKHA_ATPase_ROK"/>
    <property type="match status" value="1"/>
</dbReference>
<dbReference type="eggNOG" id="COG1940">
    <property type="taxonomic scope" value="Bacteria"/>
</dbReference>
<dbReference type="PANTHER" id="PTHR18964:SF149">
    <property type="entry name" value="BIFUNCTIONAL UDP-N-ACETYLGLUCOSAMINE 2-EPIMERASE_N-ACETYLMANNOSAMINE KINASE"/>
    <property type="match status" value="1"/>
</dbReference>
<dbReference type="PANTHER" id="PTHR18964">
    <property type="entry name" value="ROK (REPRESSOR, ORF, KINASE) FAMILY"/>
    <property type="match status" value="1"/>
</dbReference>
<evidence type="ECO:0000313" key="4">
    <source>
        <dbReference type="Proteomes" id="UP000023067"/>
    </source>
</evidence>
<accession>Z9JW49</accession>
<reference evidence="3 4" key="1">
    <citation type="submission" date="2014-02" db="EMBL/GenBank/DDBJ databases">
        <title>Genome sequence of Brachybacterium phenoliresistens strain W13A50.</title>
        <authorList>
            <person name="Wang X."/>
        </authorList>
    </citation>
    <scope>NUCLEOTIDE SEQUENCE [LARGE SCALE GENOMIC DNA]</scope>
    <source>
        <strain evidence="3 4">W13A50</strain>
    </source>
</reference>
<dbReference type="SUPFAM" id="SSF53067">
    <property type="entry name" value="Actin-like ATPase domain"/>
    <property type="match status" value="1"/>
</dbReference>
<comment type="similarity">
    <text evidence="1">Belongs to the ROK (NagC/XylR) family.</text>
</comment>
<dbReference type="EMBL" id="JDYK01000003">
    <property type="protein sequence ID" value="EWS82243.1"/>
    <property type="molecule type" value="Genomic_DNA"/>
</dbReference>
<dbReference type="Proteomes" id="UP000023067">
    <property type="component" value="Unassembled WGS sequence"/>
</dbReference>
<evidence type="ECO:0000313" key="3">
    <source>
        <dbReference type="EMBL" id="EWS82243.1"/>
    </source>
</evidence>
<dbReference type="AlphaFoldDB" id="Z9JW49"/>
<name>Z9JW49_9MICO</name>
<dbReference type="InterPro" id="IPR036388">
    <property type="entry name" value="WH-like_DNA-bd_sf"/>
</dbReference>
<dbReference type="GO" id="GO:0006355">
    <property type="term" value="P:regulation of DNA-templated transcription"/>
    <property type="evidence" value="ECO:0007669"/>
    <property type="project" value="InterPro"/>
</dbReference>
<dbReference type="RefSeq" id="WP_038370790.1">
    <property type="nucleotide sequence ID" value="NZ_KK069989.1"/>
</dbReference>
<proteinExistence type="inferred from homology"/>